<evidence type="ECO:0000256" key="4">
    <source>
        <dbReference type="ARBA" id="ARBA00022946"/>
    </source>
</evidence>
<dbReference type="GO" id="GO:0034551">
    <property type="term" value="P:mitochondrial respiratory chain complex III assembly"/>
    <property type="evidence" value="ECO:0007669"/>
    <property type="project" value="InterPro"/>
</dbReference>
<dbReference type="Proteomes" id="UP000887577">
    <property type="component" value="Unplaced"/>
</dbReference>
<dbReference type="GO" id="GO:0005743">
    <property type="term" value="C:mitochondrial inner membrane"/>
    <property type="evidence" value="ECO:0007669"/>
    <property type="project" value="TreeGrafter"/>
</dbReference>
<dbReference type="WBParaSite" id="PSU_v2.g12373.t1">
    <property type="protein sequence ID" value="PSU_v2.g12373.t1"/>
    <property type="gene ID" value="PSU_v2.g12373"/>
</dbReference>
<dbReference type="PANTHER" id="PTHR13143">
    <property type="entry name" value="TETRATRICOPEPTIDE REPEAT PROTEIN 19"/>
    <property type="match status" value="1"/>
</dbReference>
<name>A0A914XWQ1_9BILA</name>
<dbReference type="AlphaFoldDB" id="A0A914XWQ1"/>
<evidence type="ECO:0000256" key="2">
    <source>
        <dbReference type="ARBA" id="ARBA00022737"/>
    </source>
</evidence>
<dbReference type="InterPro" id="IPR040395">
    <property type="entry name" value="TTC19"/>
</dbReference>
<evidence type="ECO:0000256" key="3">
    <source>
        <dbReference type="ARBA" id="ARBA00022803"/>
    </source>
</evidence>
<dbReference type="PANTHER" id="PTHR13143:SF6">
    <property type="entry name" value="TETRATRICOPEPTIDE REPEAT PROTEIN 19, MITOCHONDRIAL"/>
    <property type="match status" value="1"/>
</dbReference>
<protein>
    <submittedName>
        <fullName evidence="7">Uncharacterized protein</fullName>
    </submittedName>
</protein>
<evidence type="ECO:0000313" key="7">
    <source>
        <dbReference type="WBParaSite" id="PSU_v2.g12373.t1"/>
    </source>
</evidence>
<sequence length="124" mass="14234">MQRLVRMHGKNDASPEFIGISLKMADIYARKGELDNAETGFKHCVSRQLQVMEKHLKNFLISKGSGVEEMHLVEAHGPKYSDPVALFGMSLELFAHFLVEYRGEDRLKEAEEYIDEVLKVSFIY</sequence>
<reference evidence="7" key="1">
    <citation type="submission" date="2022-11" db="UniProtKB">
        <authorList>
            <consortium name="WormBaseParasite"/>
        </authorList>
    </citation>
    <scope>IDENTIFICATION</scope>
</reference>
<keyword evidence="4" id="KW-0809">Transit peptide</keyword>
<keyword evidence="6" id="KW-1185">Reference proteome</keyword>
<keyword evidence="2" id="KW-0677">Repeat</keyword>
<keyword evidence="5" id="KW-0496">Mitochondrion</keyword>
<organism evidence="6 7">
    <name type="scientific">Panagrolaimus superbus</name>
    <dbReference type="NCBI Taxonomy" id="310955"/>
    <lineage>
        <taxon>Eukaryota</taxon>
        <taxon>Metazoa</taxon>
        <taxon>Ecdysozoa</taxon>
        <taxon>Nematoda</taxon>
        <taxon>Chromadorea</taxon>
        <taxon>Rhabditida</taxon>
        <taxon>Tylenchina</taxon>
        <taxon>Panagrolaimomorpha</taxon>
        <taxon>Panagrolaimoidea</taxon>
        <taxon>Panagrolaimidae</taxon>
        <taxon>Panagrolaimus</taxon>
    </lineage>
</organism>
<evidence type="ECO:0000256" key="5">
    <source>
        <dbReference type="ARBA" id="ARBA00023128"/>
    </source>
</evidence>
<evidence type="ECO:0000313" key="6">
    <source>
        <dbReference type="Proteomes" id="UP000887577"/>
    </source>
</evidence>
<proteinExistence type="predicted"/>
<keyword evidence="3" id="KW-0802">TPR repeat</keyword>
<accession>A0A914XWQ1</accession>
<comment type="subcellular location">
    <subcellularLocation>
        <location evidence="1">Mitochondrion</location>
    </subcellularLocation>
</comment>
<evidence type="ECO:0000256" key="1">
    <source>
        <dbReference type="ARBA" id="ARBA00004173"/>
    </source>
</evidence>